<feature type="region of interest" description="Disordered" evidence="1">
    <location>
        <begin position="15"/>
        <end position="84"/>
    </location>
</feature>
<organism evidence="2 3">
    <name type="scientific">Prorocentrum cordatum</name>
    <dbReference type="NCBI Taxonomy" id="2364126"/>
    <lineage>
        <taxon>Eukaryota</taxon>
        <taxon>Sar</taxon>
        <taxon>Alveolata</taxon>
        <taxon>Dinophyceae</taxon>
        <taxon>Prorocentrales</taxon>
        <taxon>Prorocentraceae</taxon>
        <taxon>Prorocentrum</taxon>
    </lineage>
</organism>
<name>A0ABN9U6K8_9DINO</name>
<gene>
    <name evidence="2" type="ORF">PCOR1329_LOCUS45332</name>
</gene>
<evidence type="ECO:0000313" key="3">
    <source>
        <dbReference type="Proteomes" id="UP001189429"/>
    </source>
</evidence>
<dbReference type="EMBL" id="CAUYUJ010015450">
    <property type="protein sequence ID" value="CAK0854076.1"/>
    <property type="molecule type" value="Genomic_DNA"/>
</dbReference>
<dbReference type="Proteomes" id="UP001189429">
    <property type="component" value="Unassembled WGS sequence"/>
</dbReference>
<evidence type="ECO:0000256" key="1">
    <source>
        <dbReference type="SAM" id="MobiDB-lite"/>
    </source>
</evidence>
<protein>
    <submittedName>
        <fullName evidence="2">Uncharacterized protein</fullName>
    </submittedName>
</protein>
<proteinExistence type="predicted"/>
<accession>A0ABN9U6K8</accession>
<evidence type="ECO:0000313" key="2">
    <source>
        <dbReference type="EMBL" id="CAK0854076.1"/>
    </source>
</evidence>
<reference evidence="2" key="1">
    <citation type="submission" date="2023-10" db="EMBL/GenBank/DDBJ databases">
        <authorList>
            <person name="Chen Y."/>
            <person name="Shah S."/>
            <person name="Dougan E. K."/>
            <person name="Thang M."/>
            <person name="Chan C."/>
        </authorList>
    </citation>
    <scope>NUCLEOTIDE SEQUENCE [LARGE SCALE GENOMIC DNA]</scope>
</reference>
<keyword evidence="3" id="KW-1185">Reference proteome</keyword>
<sequence>MFLFKKYRLAIARRPREATEAAPVLWCSQRAPEGSSERRPAGPGASAPPPPPRGSTTAMRRHSLAPNGMAGCLRRRGCDGAGDTERCSAWSSERIRSCAAATLEGQGREVEGGERE</sequence>
<comment type="caution">
    <text evidence="2">The sequence shown here is derived from an EMBL/GenBank/DDBJ whole genome shotgun (WGS) entry which is preliminary data.</text>
</comment>